<keyword evidence="3" id="KW-1185">Reference proteome</keyword>
<evidence type="ECO:0000313" key="3">
    <source>
        <dbReference type="Proteomes" id="UP000203464"/>
    </source>
</evidence>
<dbReference type="OrthoDB" id="8253226at2"/>
<name>A0A238KHU2_9RHOB</name>
<dbReference type="AlphaFoldDB" id="A0A238KHU2"/>
<dbReference type="Proteomes" id="UP000203464">
    <property type="component" value="Unassembled WGS sequence"/>
</dbReference>
<proteinExistence type="predicted"/>
<dbReference type="Pfam" id="PF12770">
    <property type="entry name" value="CHAT"/>
    <property type="match status" value="1"/>
</dbReference>
<gene>
    <name evidence="2" type="ORF">OCA8868_02559</name>
</gene>
<evidence type="ECO:0000259" key="1">
    <source>
        <dbReference type="Pfam" id="PF12770"/>
    </source>
</evidence>
<organism evidence="2 3">
    <name type="scientific">Octadecabacter ascidiaceicola</name>
    <dbReference type="NCBI Taxonomy" id="1655543"/>
    <lineage>
        <taxon>Bacteria</taxon>
        <taxon>Pseudomonadati</taxon>
        <taxon>Pseudomonadota</taxon>
        <taxon>Alphaproteobacteria</taxon>
        <taxon>Rhodobacterales</taxon>
        <taxon>Roseobacteraceae</taxon>
        <taxon>Octadecabacter</taxon>
    </lineage>
</organism>
<feature type="domain" description="CHAT" evidence="1">
    <location>
        <begin position="111"/>
        <end position="277"/>
    </location>
</feature>
<sequence length="298" mass="32927">MLLQASAAFIVRIRAEPGFVELIDAYAGLAQKYPSETDLRYHTANAVRKATFDWAQLALRQTGSLTDPTEIEALEIGDASAELAAILSDEHGLSRRTHSEEPSNEQQVVKAVDMQAKLNVLVLNATPDDQGRIRADREAALLEEQLEMVKSPRRDLTVVQKFAVRLDQIQKELLNNEPMVLHFSGHGDVGVLLFEDREGNTSEIDGEVLAEILGAYGNLECVVLHACLTEDVAQACRKHVDTVVGSVDSINDLTAPKFTYAFYQALAHGRSYENAFRMGVAEVSTVSREEADKYRLLT</sequence>
<reference evidence="3" key="1">
    <citation type="submission" date="2017-05" db="EMBL/GenBank/DDBJ databases">
        <authorList>
            <person name="Rodrigo-Torres L."/>
            <person name="Arahal R. D."/>
            <person name="Lucena T."/>
        </authorList>
    </citation>
    <scope>NUCLEOTIDE SEQUENCE [LARGE SCALE GENOMIC DNA]</scope>
    <source>
        <strain evidence="3">CECT 8868</strain>
    </source>
</reference>
<protein>
    <submittedName>
        <fullName evidence="2">CHAT domain protein</fullName>
    </submittedName>
</protein>
<dbReference type="RefSeq" id="WP_093996940.1">
    <property type="nucleotide sequence ID" value="NZ_FXYD01000004.1"/>
</dbReference>
<dbReference type="InterPro" id="IPR024983">
    <property type="entry name" value="CHAT_dom"/>
</dbReference>
<evidence type="ECO:0000313" key="2">
    <source>
        <dbReference type="EMBL" id="SMX41656.1"/>
    </source>
</evidence>
<dbReference type="EMBL" id="FXYD01000004">
    <property type="protein sequence ID" value="SMX41656.1"/>
    <property type="molecule type" value="Genomic_DNA"/>
</dbReference>
<accession>A0A238KHU2</accession>